<evidence type="ECO:0000256" key="1">
    <source>
        <dbReference type="SAM" id="Phobius"/>
    </source>
</evidence>
<reference evidence="2 3" key="1">
    <citation type="submission" date="2018-01" db="EMBL/GenBank/DDBJ databases">
        <title>Whole genome sequencing of Histamine producing bacteria.</title>
        <authorList>
            <person name="Butler K."/>
        </authorList>
    </citation>
    <scope>NUCLEOTIDE SEQUENCE [LARGE SCALE GENOMIC DNA]</scope>
    <source>
        <strain evidence="2 3">DSM 100436</strain>
    </source>
</reference>
<proteinExistence type="predicted"/>
<dbReference type="RefSeq" id="WP_036816905.1">
    <property type="nucleotide sequence ID" value="NZ_JGVO01000049.1"/>
</dbReference>
<name>A0A2T3NPV5_9GAMM</name>
<dbReference type="EMBL" id="PYMA01000011">
    <property type="protein sequence ID" value="PSW18316.1"/>
    <property type="molecule type" value="Genomic_DNA"/>
</dbReference>
<keyword evidence="3" id="KW-1185">Reference proteome</keyword>
<feature type="transmembrane region" description="Helical" evidence="1">
    <location>
        <begin position="55"/>
        <end position="77"/>
    </location>
</feature>
<keyword evidence="1" id="KW-0472">Membrane</keyword>
<evidence type="ECO:0000313" key="3">
    <source>
        <dbReference type="Proteomes" id="UP000241771"/>
    </source>
</evidence>
<sequence>MFILTLWSTILLQVRNIGFRDVFFALFKINGLSFVWLVIEMLNCGLAIKAMKCGYGGGLVFFMLDFWWVVVVLVALIDANGAILC</sequence>
<keyword evidence="1" id="KW-1133">Transmembrane helix</keyword>
<feature type="transmembrane region" description="Helical" evidence="1">
    <location>
        <begin position="26"/>
        <end position="48"/>
    </location>
</feature>
<evidence type="ECO:0000313" key="2">
    <source>
        <dbReference type="EMBL" id="PSW18316.1"/>
    </source>
</evidence>
<dbReference type="Proteomes" id="UP000241771">
    <property type="component" value="Unassembled WGS sequence"/>
</dbReference>
<keyword evidence="1" id="KW-0812">Transmembrane</keyword>
<gene>
    <name evidence="2" type="ORF">C9I98_16570</name>
</gene>
<dbReference type="AlphaFoldDB" id="A0A2T3NPV5"/>
<organism evidence="2 3">
    <name type="scientific">Photobacterium sanctipauli</name>
    <dbReference type="NCBI Taxonomy" id="1342794"/>
    <lineage>
        <taxon>Bacteria</taxon>
        <taxon>Pseudomonadati</taxon>
        <taxon>Pseudomonadota</taxon>
        <taxon>Gammaproteobacteria</taxon>
        <taxon>Vibrionales</taxon>
        <taxon>Vibrionaceae</taxon>
        <taxon>Photobacterium</taxon>
    </lineage>
</organism>
<accession>A0A2T3NPV5</accession>
<protein>
    <submittedName>
        <fullName evidence="2">Uncharacterized protein</fullName>
    </submittedName>
</protein>
<comment type="caution">
    <text evidence="2">The sequence shown here is derived from an EMBL/GenBank/DDBJ whole genome shotgun (WGS) entry which is preliminary data.</text>
</comment>